<evidence type="ECO:0008006" key="3">
    <source>
        <dbReference type="Google" id="ProtNLM"/>
    </source>
</evidence>
<dbReference type="RefSeq" id="WP_140926047.1">
    <property type="nucleotide sequence ID" value="NZ_QUAU01000006.1"/>
</dbReference>
<keyword evidence="2" id="KW-1185">Reference proteome</keyword>
<comment type="caution">
    <text evidence="1">The sequence shown here is derived from an EMBL/GenBank/DDBJ whole genome shotgun (WGS) entry which is preliminary data.</text>
</comment>
<accession>A0ABY2YV71</accession>
<reference evidence="1 2" key="1">
    <citation type="submission" date="2018-08" db="EMBL/GenBank/DDBJ databases">
        <title>Comparative genomics of wild bee and flower associated Lactobacillus reveals potential adaptation to the bee host.</title>
        <authorList>
            <person name="Vuong H.Q."/>
            <person name="Mcfrederick Q.S."/>
        </authorList>
    </citation>
    <scope>NUCLEOTIDE SEQUENCE [LARGE SCALE GENOMIC DNA]</scope>
    <source>
        <strain evidence="1 2">HV_13</strain>
    </source>
</reference>
<protein>
    <recommendedName>
        <fullName evidence="3">Terminase small subunit</fullName>
    </recommendedName>
</protein>
<sequence length="229" mass="26794">MCWDKIRKAYENGAKYADIRTKYNVSNYLIRKHKQSEHWKKLKNKNGTKKSKKVKNNKIAVNDGLSPEDNYFCYLRASQRIPSYKAYKISRGYKKGHKIKDSSAMSLSSKLEKQEKIKLRIVKIQKNGLRKRKWDLPNVLKQLNFLYEQALADILMYGVNKSNTDAAFNALDRIIQLNSLIPKEQAMIKNIEFTNKIKELRIKAKQNGDHEQMTQLDNLLEQVQNSAKK</sequence>
<dbReference type="Proteomes" id="UP000777560">
    <property type="component" value="Unassembled WGS sequence"/>
</dbReference>
<gene>
    <name evidence="1" type="ORF">DY114_07300</name>
</gene>
<name>A0ABY2YV71_9LACO</name>
<proteinExistence type="predicted"/>
<evidence type="ECO:0000313" key="2">
    <source>
        <dbReference type="Proteomes" id="UP000777560"/>
    </source>
</evidence>
<organism evidence="1 2">
    <name type="scientific">Apilactobacillus micheneri</name>
    <dbReference type="NCBI Taxonomy" id="1899430"/>
    <lineage>
        <taxon>Bacteria</taxon>
        <taxon>Bacillati</taxon>
        <taxon>Bacillota</taxon>
        <taxon>Bacilli</taxon>
        <taxon>Lactobacillales</taxon>
        <taxon>Lactobacillaceae</taxon>
        <taxon>Apilactobacillus</taxon>
    </lineage>
</organism>
<evidence type="ECO:0000313" key="1">
    <source>
        <dbReference type="EMBL" id="TPR23107.1"/>
    </source>
</evidence>
<dbReference type="EMBL" id="QUAV01000006">
    <property type="protein sequence ID" value="TPR23107.1"/>
    <property type="molecule type" value="Genomic_DNA"/>
</dbReference>